<keyword evidence="5 7" id="KW-0964">Secreted</keyword>
<dbReference type="EMBL" id="AP022557">
    <property type="protein sequence ID" value="BBW97642.1"/>
    <property type="molecule type" value="Genomic_DNA"/>
</dbReference>
<dbReference type="InterPro" id="IPR010930">
    <property type="entry name" value="Flg_bb/hook_C_dom"/>
</dbReference>
<evidence type="ECO:0000256" key="1">
    <source>
        <dbReference type="ARBA" id="ARBA00004365"/>
    </source>
</evidence>
<dbReference type="GO" id="GO:0005198">
    <property type="term" value="F:structural molecule activity"/>
    <property type="evidence" value="ECO:0007669"/>
    <property type="project" value="UniProtKB-UniRule"/>
</dbReference>
<evidence type="ECO:0000256" key="7">
    <source>
        <dbReference type="RuleBase" id="RU362065"/>
    </source>
</evidence>
<sequence>MRSTFHGLEVAKRGMAVQQMALYTTGHNIANANTPGYSRQRVNFVQSEPYPPASMNRPQIPGQMGTGVEAGSIERVRDHFLDYQYRNEASKSGYWSARSETIAKMEEIMNEPSEFGLGKALTQFWESLQDLSANPENEGARAVVRQRGIAVAESFHYLNTSLSQIRTDIGQEIKTGLLAVNSILKQISELNDQIKTVEPNGYLPNDLYDKRDALVDELSKYFQVKVETVPSGGNALDIAEGVYEISLVNQDGSTIKVVAKDGYSKLFVEPSVNPVNDRTNPDGYVSKIQIEGASGALTTISDSDFGNLANGRIKSLIELYGYGPNRDNVKGYYPDMLADLDKMAYSFAAIFNAQHRQGYGLNNSNGIDFFELNADNTTGKGAAASIKVSDVIVNDLSQIAASAKSGESGNGNNALYLSMIKDVQITNSLAPLPSGNGATVSVPIIGGTVQTFYQGLIGKIGVDGQQAERMKTNAETLAAYVDNNRQSVSSVSLDEEMTNMIKFQHAYNAAARMITTIDEMLDKIINNMGVSGR</sequence>
<evidence type="ECO:0000259" key="8">
    <source>
        <dbReference type="Pfam" id="PF00460"/>
    </source>
</evidence>
<evidence type="ECO:0000256" key="5">
    <source>
        <dbReference type="ARBA" id="ARBA00022525"/>
    </source>
</evidence>
<dbReference type="InterPro" id="IPR001444">
    <property type="entry name" value="Flag_bb_rod_N"/>
</dbReference>
<dbReference type="PRINTS" id="PR01005">
    <property type="entry name" value="FLGHOOKAP1"/>
</dbReference>
<dbReference type="Proteomes" id="UP000501421">
    <property type="component" value="Chromosome"/>
</dbReference>
<feature type="domain" description="Flagellar basal body rod protein N-terminal" evidence="8">
    <location>
        <begin position="8"/>
        <end position="37"/>
    </location>
</feature>
<accession>A0A679FM30</accession>
<keyword evidence="11" id="KW-0969">Cilium</keyword>
<gene>
    <name evidence="7 11" type="primary">flgK</name>
    <name evidence="11" type="ORF">GsuE55_24750</name>
</gene>
<comment type="similarity">
    <text evidence="3 7">Belongs to the flagella basal body rod proteins family.</text>
</comment>
<dbReference type="Pfam" id="PF22638">
    <property type="entry name" value="FlgK_D1"/>
    <property type="match status" value="1"/>
</dbReference>
<keyword evidence="12" id="KW-1185">Reference proteome</keyword>
<feature type="domain" description="Flagellar hook-associated protein FlgK helical" evidence="10">
    <location>
        <begin position="103"/>
        <end position="370"/>
    </location>
</feature>
<keyword evidence="11" id="KW-0282">Flagellum</keyword>
<comment type="subcellular location">
    <subcellularLocation>
        <location evidence="1 7">Bacterial flagellum</location>
    </subcellularLocation>
    <subcellularLocation>
        <location evidence="2 7">Secreted</location>
    </subcellularLocation>
</comment>
<dbReference type="Pfam" id="PF06429">
    <property type="entry name" value="Flg_bbr_C"/>
    <property type="match status" value="1"/>
</dbReference>
<proteinExistence type="inferred from homology"/>
<evidence type="ECO:0000256" key="2">
    <source>
        <dbReference type="ARBA" id="ARBA00004613"/>
    </source>
</evidence>
<evidence type="ECO:0000259" key="9">
    <source>
        <dbReference type="Pfam" id="PF06429"/>
    </source>
</evidence>
<organism evidence="11 12">
    <name type="scientific">Geobacillus subterraneus</name>
    <dbReference type="NCBI Taxonomy" id="129338"/>
    <lineage>
        <taxon>Bacteria</taxon>
        <taxon>Bacillati</taxon>
        <taxon>Bacillota</taxon>
        <taxon>Bacilli</taxon>
        <taxon>Bacillales</taxon>
        <taxon>Anoxybacillaceae</taxon>
        <taxon>Geobacillus</taxon>
    </lineage>
</organism>
<protein>
    <recommendedName>
        <fullName evidence="4 7">Flagellar hook-associated protein 1</fullName>
        <shortName evidence="7">HAP1</shortName>
    </recommendedName>
</protein>
<dbReference type="GO" id="GO:0009424">
    <property type="term" value="C:bacterial-type flagellum hook"/>
    <property type="evidence" value="ECO:0007669"/>
    <property type="project" value="UniProtKB-UniRule"/>
</dbReference>
<dbReference type="AlphaFoldDB" id="A0A679FM30"/>
<evidence type="ECO:0000313" key="11">
    <source>
        <dbReference type="EMBL" id="BBW97642.1"/>
    </source>
</evidence>
<dbReference type="SUPFAM" id="SSF64518">
    <property type="entry name" value="Phase 1 flagellin"/>
    <property type="match status" value="1"/>
</dbReference>
<dbReference type="InterPro" id="IPR002371">
    <property type="entry name" value="FlgK"/>
</dbReference>
<dbReference type="RefSeq" id="WP_172418697.1">
    <property type="nucleotide sequence ID" value="NZ_AP022557.1"/>
</dbReference>
<dbReference type="GO" id="GO:0005576">
    <property type="term" value="C:extracellular region"/>
    <property type="evidence" value="ECO:0007669"/>
    <property type="project" value="UniProtKB-SubCell"/>
</dbReference>
<evidence type="ECO:0000256" key="4">
    <source>
        <dbReference type="ARBA" id="ARBA00016244"/>
    </source>
</evidence>
<evidence type="ECO:0000313" key="12">
    <source>
        <dbReference type="Proteomes" id="UP000501421"/>
    </source>
</evidence>
<keyword evidence="11" id="KW-0966">Cell projection</keyword>
<reference evidence="12" key="1">
    <citation type="journal article" date="2020" name="Microbiol. Resour. Announc.">
        <title>Complete Genome Sequence of Geobacillus sp. Strain E55-1, Isolated from Mine Geyser in Japan.</title>
        <authorList>
            <person name="Miyazaki K."/>
            <person name="Hase E."/>
            <person name="Tokito N."/>
        </authorList>
    </citation>
    <scope>NUCLEOTIDE SEQUENCE [LARGE SCALE GENOMIC DNA]</scope>
    <source>
        <strain evidence="12">E55-1</strain>
    </source>
</reference>
<feature type="domain" description="Flagellar basal-body/hook protein C-terminal" evidence="9">
    <location>
        <begin position="488"/>
        <end position="526"/>
    </location>
</feature>
<name>A0A679FM30_9BACL</name>
<dbReference type="NCBIfam" id="TIGR02492">
    <property type="entry name" value="flgK_ends"/>
    <property type="match status" value="1"/>
</dbReference>
<evidence type="ECO:0000256" key="6">
    <source>
        <dbReference type="ARBA" id="ARBA00023143"/>
    </source>
</evidence>
<dbReference type="InterPro" id="IPR053927">
    <property type="entry name" value="FlgK_helical"/>
</dbReference>
<dbReference type="GO" id="GO:0044780">
    <property type="term" value="P:bacterial-type flagellum assembly"/>
    <property type="evidence" value="ECO:0007669"/>
    <property type="project" value="InterPro"/>
</dbReference>
<evidence type="ECO:0000259" key="10">
    <source>
        <dbReference type="Pfam" id="PF22638"/>
    </source>
</evidence>
<keyword evidence="6 7" id="KW-0975">Bacterial flagellum</keyword>
<dbReference type="PANTHER" id="PTHR30033">
    <property type="entry name" value="FLAGELLAR HOOK-ASSOCIATED PROTEIN 1"/>
    <property type="match status" value="1"/>
</dbReference>
<dbReference type="PANTHER" id="PTHR30033:SF1">
    <property type="entry name" value="FLAGELLAR HOOK-ASSOCIATED PROTEIN 1"/>
    <property type="match status" value="1"/>
</dbReference>
<dbReference type="Pfam" id="PF00460">
    <property type="entry name" value="Flg_bb_rod"/>
    <property type="match status" value="1"/>
</dbReference>
<evidence type="ECO:0000256" key="3">
    <source>
        <dbReference type="ARBA" id="ARBA00009677"/>
    </source>
</evidence>